<organism evidence="2 3">
    <name type="scientific">Mucuna pruriens</name>
    <name type="common">Velvet bean</name>
    <name type="synonym">Dolichos pruriens</name>
    <dbReference type="NCBI Taxonomy" id="157652"/>
    <lineage>
        <taxon>Eukaryota</taxon>
        <taxon>Viridiplantae</taxon>
        <taxon>Streptophyta</taxon>
        <taxon>Embryophyta</taxon>
        <taxon>Tracheophyta</taxon>
        <taxon>Spermatophyta</taxon>
        <taxon>Magnoliopsida</taxon>
        <taxon>eudicotyledons</taxon>
        <taxon>Gunneridae</taxon>
        <taxon>Pentapetalae</taxon>
        <taxon>rosids</taxon>
        <taxon>fabids</taxon>
        <taxon>Fabales</taxon>
        <taxon>Fabaceae</taxon>
        <taxon>Papilionoideae</taxon>
        <taxon>50 kb inversion clade</taxon>
        <taxon>NPAAA clade</taxon>
        <taxon>indigoferoid/millettioid clade</taxon>
        <taxon>Phaseoleae</taxon>
        <taxon>Mucuna</taxon>
    </lineage>
</organism>
<dbReference type="AlphaFoldDB" id="A0A371I2G4"/>
<proteinExistence type="predicted"/>
<protein>
    <recommendedName>
        <fullName evidence="1">Retrotransposon gag domain-containing protein</fullName>
    </recommendedName>
</protein>
<keyword evidence="3" id="KW-1185">Reference proteome</keyword>
<dbReference type="InterPro" id="IPR005162">
    <property type="entry name" value="Retrotrans_gag_dom"/>
</dbReference>
<feature type="domain" description="Retrotransposon gag" evidence="1">
    <location>
        <begin position="3"/>
        <end position="88"/>
    </location>
</feature>
<evidence type="ECO:0000313" key="2">
    <source>
        <dbReference type="EMBL" id="RDY09231.1"/>
    </source>
</evidence>
<gene>
    <name evidence="2" type="ORF">CR513_06441</name>
</gene>
<dbReference type="Pfam" id="PF03732">
    <property type="entry name" value="Retrotrans_gag"/>
    <property type="match status" value="1"/>
</dbReference>
<evidence type="ECO:0000259" key="1">
    <source>
        <dbReference type="Pfam" id="PF03732"/>
    </source>
</evidence>
<dbReference type="EMBL" id="QJKJ01001094">
    <property type="protein sequence ID" value="RDY09231.1"/>
    <property type="molecule type" value="Genomic_DNA"/>
</dbReference>
<feature type="non-terminal residue" evidence="2">
    <location>
        <position position="1"/>
    </location>
</feature>
<dbReference type="PANTHER" id="PTHR35046:SF26">
    <property type="entry name" value="RNA-DIRECTED DNA POLYMERASE"/>
    <property type="match status" value="1"/>
</dbReference>
<dbReference type="Proteomes" id="UP000257109">
    <property type="component" value="Unassembled WGS sequence"/>
</dbReference>
<sequence>MRFVTFAFRDYVLIWGMSMMDDIRRGIIEPYESWYDLKRLMRKRFFYLHMRGSKSVEKYHKEMEIDLLRVQLRESEEATIPRFLHGLNMEIQDVWLSEHGELVVNRQVEVSFTLGRYEDKVLCDAVPVEATYQLLGRPW</sequence>
<reference evidence="2" key="1">
    <citation type="submission" date="2018-05" db="EMBL/GenBank/DDBJ databases">
        <title>Draft genome of Mucuna pruriens seed.</title>
        <authorList>
            <person name="Nnadi N.E."/>
            <person name="Vos R."/>
            <person name="Hasami M.H."/>
            <person name="Devisetty U.K."/>
            <person name="Aguiy J.C."/>
        </authorList>
    </citation>
    <scope>NUCLEOTIDE SEQUENCE [LARGE SCALE GENOMIC DNA]</scope>
    <source>
        <strain evidence="2">JCA_2017</strain>
    </source>
</reference>
<evidence type="ECO:0000313" key="3">
    <source>
        <dbReference type="Proteomes" id="UP000257109"/>
    </source>
</evidence>
<accession>A0A371I2G4</accession>
<name>A0A371I2G4_MUCPR</name>
<comment type="caution">
    <text evidence="2">The sequence shown here is derived from an EMBL/GenBank/DDBJ whole genome shotgun (WGS) entry which is preliminary data.</text>
</comment>
<dbReference type="PANTHER" id="PTHR35046">
    <property type="entry name" value="ZINC KNUCKLE (CCHC-TYPE) FAMILY PROTEIN"/>
    <property type="match status" value="1"/>
</dbReference>